<keyword evidence="2" id="KW-0472">Membrane</keyword>
<feature type="transmembrane region" description="Helical" evidence="2">
    <location>
        <begin position="12"/>
        <end position="32"/>
    </location>
</feature>
<dbReference type="InterPro" id="IPR002931">
    <property type="entry name" value="Transglutaminase-like"/>
</dbReference>
<feature type="transmembrane region" description="Helical" evidence="2">
    <location>
        <begin position="169"/>
        <end position="188"/>
    </location>
</feature>
<gene>
    <name evidence="4" type="ORF">BLM47_04645</name>
</gene>
<dbReference type="InterPro" id="IPR052901">
    <property type="entry name" value="Bact_TGase-like"/>
</dbReference>
<dbReference type="PANTHER" id="PTHR42736">
    <property type="entry name" value="PROTEIN-GLUTAMINE GAMMA-GLUTAMYLTRANSFERASE"/>
    <property type="match status" value="1"/>
</dbReference>
<organism evidence="4 5">
    <name type="scientific">Candidatus Reconcilbacillus cellulovorans</name>
    <dbReference type="NCBI Taxonomy" id="1906605"/>
    <lineage>
        <taxon>Bacteria</taxon>
        <taxon>Bacillati</taxon>
        <taxon>Bacillota</taxon>
        <taxon>Bacilli</taxon>
        <taxon>Bacillales</taxon>
        <taxon>Paenibacillaceae</taxon>
        <taxon>Candidatus Reconcilbacillus</taxon>
    </lineage>
</organism>
<sequence length="744" mass="82763">MMRLRRILVADGLQKVAVLLSGLFVWPFIAWIREEGLFGAEAFSLAAWTLVGSCAVGVTAVGARRLFRASAEAVVVLFVFAAIAPVVWPPFPTVAGGAAPAVRLVRLLEAIWRWAEEAGREAAVWLPISLGVWLAFCAVRWWARVWWRVMALTVAGVTAMAVRDSYSTVYLWDQAVWVIVCGLGLLSVRHFDDLRRRRPESWTPISEYPGAVWTTLAILGVSMATLGVAAPDLRPVLKDPYTFWMERQGKTVLTGGKTIIDAPVSSADASSGYSRNSSQLGGGFRFDYSPVMTVTTSHRAYWRGETLSRYTGRGWEQTAAERNAPRYPVVLGEPLEPAVETGPLKYVEVRQSVTMLRKDERFPVLFAAATPERIEGWPEEGRTSLPLFWTPALGELRVNYRGVRQFPETYTVASRVPVLDEAVLRQAPPPEERAELLPYLQLPSTLPDRVRDLARSLTENAATPYDKVKAIETYLNTTFKYTNEPDESKGRSADFVDRFLFEIREGYCDYFSTAMAVMVRSIGLPARWVKGYAPGQLPQDPLEFLGIPRTDENGAGTYTVRNADAHSWVEVYFEGIGWIPFEPTPGFAVPVVRPAEETAPEAALPENVGQTEEPKAENGSGGLSKRIAVATAAAASAVAIALSAVWAVRRRGLLSRGAARDPNQVVAREFVRLLRHARRKGYMRLEHETARETFSRWARQNEKAADALFTFLDLFEKARYSGRRVTEAEAAKAERMTARLRSEL</sequence>
<feature type="region of interest" description="Disordered" evidence="1">
    <location>
        <begin position="598"/>
        <end position="621"/>
    </location>
</feature>
<dbReference type="Gene3D" id="3.10.620.30">
    <property type="match status" value="1"/>
</dbReference>
<evidence type="ECO:0000259" key="3">
    <source>
        <dbReference type="SMART" id="SM00460"/>
    </source>
</evidence>
<protein>
    <recommendedName>
        <fullName evidence="3">Transglutaminase-like domain-containing protein</fullName>
    </recommendedName>
</protein>
<feature type="domain" description="Transglutaminase-like" evidence="3">
    <location>
        <begin position="500"/>
        <end position="585"/>
    </location>
</feature>
<feature type="transmembrane region" description="Helical" evidence="2">
    <location>
        <begin position="122"/>
        <end position="139"/>
    </location>
</feature>
<evidence type="ECO:0000313" key="5">
    <source>
        <dbReference type="Proteomes" id="UP000243688"/>
    </source>
</evidence>
<comment type="caution">
    <text evidence="4">The sequence shown here is derived from an EMBL/GenBank/DDBJ whole genome shotgun (WGS) entry which is preliminary data.</text>
</comment>
<accession>A0A2A6E2C2</accession>
<dbReference type="Proteomes" id="UP000243688">
    <property type="component" value="Unassembled WGS sequence"/>
</dbReference>
<keyword evidence="2" id="KW-0812">Transmembrane</keyword>
<dbReference type="InterPro" id="IPR038765">
    <property type="entry name" value="Papain-like_cys_pep_sf"/>
</dbReference>
<feature type="transmembrane region" description="Helical" evidence="2">
    <location>
        <begin position="38"/>
        <end position="61"/>
    </location>
</feature>
<feature type="transmembrane region" description="Helical" evidence="2">
    <location>
        <begin position="208"/>
        <end position="230"/>
    </location>
</feature>
<dbReference type="InterPro" id="IPR025403">
    <property type="entry name" value="TgpA-like_C"/>
</dbReference>
<feature type="transmembrane region" description="Helical" evidence="2">
    <location>
        <begin position="146"/>
        <end position="163"/>
    </location>
</feature>
<dbReference type="Pfam" id="PF01841">
    <property type="entry name" value="Transglut_core"/>
    <property type="match status" value="1"/>
</dbReference>
<evidence type="ECO:0000256" key="2">
    <source>
        <dbReference type="SAM" id="Phobius"/>
    </source>
</evidence>
<dbReference type="Pfam" id="PF13559">
    <property type="entry name" value="DUF4129"/>
    <property type="match status" value="1"/>
</dbReference>
<reference evidence="4 5" key="1">
    <citation type="submission" date="2016-12" db="EMBL/GenBank/DDBJ databases">
        <title>Candidatus Reconcilibacillus cellulovorans genome.</title>
        <authorList>
            <person name="Kolinko S."/>
            <person name="Wu Y.-W."/>
            <person name="Tachea F."/>
            <person name="Denzel E."/>
            <person name="Hiras J."/>
            <person name="Baecker N."/>
            <person name="Chan L.J."/>
            <person name="Eichorst S.A."/>
            <person name="Frey D."/>
            <person name="Adams P.D."/>
            <person name="Pray T."/>
            <person name="Tanjore D."/>
            <person name="Petzold C.J."/>
            <person name="Gladden J.M."/>
            <person name="Simmons B.A."/>
            <person name="Singer S.W."/>
        </authorList>
    </citation>
    <scope>NUCLEOTIDE SEQUENCE [LARGE SCALE GENOMIC DNA]</scope>
    <source>
        <strain evidence="4">JTherm</strain>
    </source>
</reference>
<evidence type="ECO:0000313" key="4">
    <source>
        <dbReference type="EMBL" id="PDO10959.1"/>
    </source>
</evidence>
<evidence type="ECO:0000256" key="1">
    <source>
        <dbReference type="SAM" id="MobiDB-lite"/>
    </source>
</evidence>
<dbReference type="SMART" id="SM00460">
    <property type="entry name" value="TGc"/>
    <property type="match status" value="1"/>
</dbReference>
<dbReference type="PANTHER" id="PTHR42736:SF1">
    <property type="entry name" value="PROTEIN-GLUTAMINE GAMMA-GLUTAMYLTRANSFERASE"/>
    <property type="match status" value="1"/>
</dbReference>
<dbReference type="EMBL" id="MOXJ01000007">
    <property type="protein sequence ID" value="PDO10959.1"/>
    <property type="molecule type" value="Genomic_DNA"/>
</dbReference>
<feature type="transmembrane region" description="Helical" evidence="2">
    <location>
        <begin position="627"/>
        <end position="648"/>
    </location>
</feature>
<keyword evidence="2" id="KW-1133">Transmembrane helix</keyword>
<proteinExistence type="predicted"/>
<feature type="transmembrane region" description="Helical" evidence="2">
    <location>
        <begin position="73"/>
        <end position="91"/>
    </location>
</feature>
<dbReference type="AlphaFoldDB" id="A0A2A6E2C2"/>
<dbReference type="SUPFAM" id="SSF54001">
    <property type="entry name" value="Cysteine proteinases"/>
    <property type="match status" value="1"/>
</dbReference>
<name>A0A2A6E2C2_9BACL</name>